<dbReference type="SUPFAM" id="SSF50346">
    <property type="entry name" value="PRC-barrel domain"/>
    <property type="match status" value="1"/>
</dbReference>
<dbReference type="EMBL" id="VSSQ01000088">
    <property type="protein sequence ID" value="MPL75446.1"/>
    <property type="molecule type" value="Genomic_DNA"/>
</dbReference>
<accession>A0A644U921</accession>
<comment type="caution">
    <text evidence="2">The sequence shown here is derived from an EMBL/GenBank/DDBJ whole genome shotgun (WGS) entry which is preliminary data.</text>
</comment>
<name>A0A644U921_9ZZZZ</name>
<evidence type="ECO:0000259" key="1">
    <source>
        <dbReference type="Pfam" id="PF05239"/>
    </source>
</evidence>
<dbReference type="Pfam" id="PF05239">
    <property type="entry name" value="PRC"/>
    <property type="match status" value="1"/>
</dbReference>
<dbReference type="AlphaFoldDB" id="A0A644U921"/>
<dbReference type="InterPro" id="IPR011033">
    <property type="entry name" value="PRC_barrel-like_sf"/>
</dbReference>
<dbReference type="Gene3D" id="2.30.30.240">
    <property type="entry name" value="PRC-barrel domain"/>
    <property type="match status" value="1"/>
</dbReference>
<organism evidence="2">
    <name type="scientific">bioreactor metagenome</name>
    <dbReference type="NCBI Taxonomy" id="1076179"/>
    <lineage>
        <taxon>unclassified sequences</taxon>
        <taxon>metagenomes</taxon>
        <taxon>ecological metagenomes</taxon>
    </lineage>
</organism>
<reference evidence="2" key="1">
    <citation type="submission" date="2019-08" db="EMBL/GenBank/DDBJ databases">
        <authorList>
            <person name="Kucharzyk K."/>
            <person name="Murdoch R.W."/>
            <person name="Higgins S."/>
            <person name="Loffler F."/>
        </authorList>
    </citation>
    <scope>NUCLEOTIDE SEQUENCE</scope>
</reference>
<gene>
    <name evidence="2" type="ORF">SDC9_21270</name>
</gene>
<sequence length="79" mass="8739">MKVVEDIIGKEVVNTDAVLIGKVSDVEYNDETKELESLILKKGGISETLNISKSENVIPYDMISKIGDKILLKDAFDIL</sequence>
<protein>
    <recommendedName>
        <fullName evidence="1">PRC-barrel domain-containing protein</fullName>
    </recommendedName>
</protein>
<proteinExistence type="predicted"/>
<feature type="domain" description="PRC-barrel" evidence="1">
    <location>
        <begin position="5"/>
        <end position="73"/>
    </location>
</feature>
<dbReference type="InterPro" id="IPR027275">
    <property type="entry name" value="PRC-brl_dom"/>
</dbReference>
<evidence type="ECO:0000313" key="2">
    <source>
        <dbReference type="EMBL" id="MPL75446.1"/>
    </source>
</evidence>